<gene>
    <name evidence="3" type="ORF">A8709_18295</name>
</gene>
<evidence type="ECO:0000313" key="3">
    <source>
        <dbReference type="EMBL" id="OCT13547.1"/>
    </source>
</evidence>
<dbReference type="InterPro" id="IPR051400">
    <property type="entry name" value="HAD-like_hydrolase"/>
</dbReference>
<proteinExistence type="predicted"/>
<dbReference type="GO" id="GO:0050124">
    <property type="term" value="F:N-acylneuraminate-9-phosphatase activity"/>
    <property type="evidence" value="ECO:0007669"/>
    <property type="project" value="TreeGrafter"/>
</dbReference>
<dbReference type="GO" id="GO:0046380">
    <property type="term" value="P:N-acetylneuraminate biosynthetic process"/>
    <property type="evidence" value="ECO:0007669"/>
    <property type="project" value="TreeGrafter"/>
</dbReference>
<dbReference type="InterPro" id="IPR023214">
    <property type="entry name" value="HAD_sf"/>
</dbReference>
<dbReference type="EMBL" id="LYPC01000022">
    <property type="protein sequence ID" value="OCT13547.1"/>
    <property type="molecule type" value="Genomic_DNA"/>
</dbReference>
<dbReference type="Pfam" id="PF00702">
    <property type="entry name" value="Hydrolase"/>
    <property type="match status" value="1"/>
</dbReference>
<evidence type="ECO:0000256" key="2">
    <source>
        <dbReference type="ARBA" id="ARBA00022842"/>
    </source>
</evidence>
<evidence type="ECO:0000313" key="4">
    <source>
        <dbReference type="Proteomes" id="UP000093309"/>
    </source>
</evidence>
<reference evidence="4" key="1">
    <citation type="submission" date="2016-05" db="EMBL/GenBank/DDBJ databases">
        <title>Paenibacillus oryzae. sp. nov., isolated from the rice root.</title>
        <authorList>
            <person name="Zhang J."/>
            <person name="Zhang X."/>
        </authorList>
    </citation>
    <scope>NUCLEOTIDE SEQUENCE [LARGE SCALE GENOMIC DNA]</scope>
    <source>
        <strain evidence="4">KCTC13222</strain>
    </source>
</reference>
<keyword evidence="1" id="KW-0378">Hydrolase</keyword>
<dbReference type="PANTHER" id="PTHR46470:SF3">
    <property type="entry name" value="N-ACYLNEURAMINATE-9-PHOSPHATASE"/>
    <property type="match status" value="1"/>
</dbReference>
<dbReference type="STRING" id="512399.A8709_18295"/>
<dbReference type="PANTHER" id="PTHR46470">
    <property type="entry name" value="N-ACYLNEURAMINATE-9-PHOSPHATASE"/>
    <property type="match status" value="1"/>
</dbReference>
<dbReference type="Gene3D" id="3.40.50.1000">
    <property type="entry name" value="HAD superfamily/HAD-like"/>
    <property type="match status" value="1"/>
</dbReference>
<evidence type="ECO:0000256" key="1">
    <source>
        <dbReference type="ARBA" id="ARBA00022801"/>
    </source>
</evidence>
<dbReference type="RefSeq" id="WP_065853609.1">
    <property type="nucleotide sequence ID" value="NZ_LYPC01000022.1"/>
</dbReference>
<dbReference type="OrthoDB" id="2081981at2"/>
<sequence>MEWLQKIEIVLFDLDGTLYQDGTFYKRYLELLFGNGETVANLDEILVEMASLLEGTHISSVGDWYYPSTDTWTRETLGNNPPLIHRNWKGVEVEVEPDQAQQISPIYAGDAWSLVSIFAFKHGVGEAQRQQAFQQVRKEMLQGTSSFERHAGLYEAIGHLTDVRSKLLLTNSPANTGREFIAALGCSELFTEIVYGAEKPSGLERFMTDLMLREGLQPDQILSIGDHAWNDLYPVRKLGGRTAWISAYLSSDPSQWDVQLSTLDELAALLMDIQHAKHTQIRA</sequence>
<comment type="caution">
    <text evidence="3">The sequence shown here is derived from an EMBL/GenBank/DDBJ whole genome shotgun (WGS) entry which is preliminary data.</text>
</comment>
<name>A0A1C0ZZI1_9BACL</name>
<organism evidence="3 4">
    <name type="scientific">Paenibacillus pectinilyticus</name>
    <dbReference type="NCBI Taxonomy" id="512399"/>
    <lineage>
        <taxon>Bacteria</taxon>
        <taxon>Bacillati</taxon>
        <taxon>Bacillota</taxon>
        <taxon>Bacilli</taxon>
        <taxon>Bacillales</taxon>
        <taxon>Paenibacillaceae</taxon>
        <taxon>Paenibacillus</taxon>
    </lineage>
</organism>
<keyword evidence="4" id="KW-1185">Reference proteome</keyword>
<evidence type="ECO:0008006" key="5">
    <source>
        <dbReference type="Google" id="ProtNLM"/>
    </source>
</evidence>
<dbReference type="AlphaFoldDB" id="A0A1C0ZZI1"/>
<accession>A0A1C0ZZI1</accession>
<protein>
    <recommendedName>
        <fullName evidence="5">Haloacid dehalogenase</fullName>
    </recommendedName>
</protein>
<dbReference type="SUPFAM" id="SSF56784">
    <property type="entry name" value="HAD-like"/>
    <property type="match status" value="1"/>
</dbReference>
<dbReference type="InterPro" id="IPR036412">
    <property type="entry name" value="HAD-like_sf"/>
</dbReference>
<keyword evidence="2" id="KW-0460">Magnesium</keyword>
<dbReference type="Proteomes" id="UP000093309">
    <property type="component" value="Unassembled WGS sequence"/>
</dbReference>